<evidence type="ECO:0000256" key="2">
    <source>
        <dbReference type="ARBA" id="ARBA00023136"/>
    </source>
</evidence>
<evidence type="ECO:0000313" key="5">
    <source>
        <dbReference type="EMBL" id="EWC63537.1"/>
    </source>
</evidence>
<dbReference type="RefSeq" id="WP_084175344.1">
    <property type="nucleotide sequence ID" value="NZ_AYXG01000043.1"/>
</dbReference>
<keyword evidence="4" id="KW-0812">Transmembrane</keyword>
<dbReference type="eggNOG" id="ENOG5033H7Y">
    <property type="taxonomic scope" value="Bacteria"/>
</dbReference>
<feature type="compositionally biased region" description="Acidic residues" evidence="3">
    <location>
        <begin position="37"/>
        <end position="46"/>
    </location>
</feature>
<evidence type="ECO:0000313" key="6">
    <source>
        <dbReference type="Proteomes" id="UP000019277"/>
    </source>
</evidence>
<dbReference type="GO" id="GO:0016020">
    <property type="term" value="C:membrane"/>
    <property type="evidence" value="ECO:0007669"/>
    <property type="project" value="UniProtKB-SubCell"/>
</dbReference>
<proteinExistence type="predicted"/>
<comment type="subcellular location">
    <subcellularLocation>
        <location evidence="1">Membrane</location>
    </subcellularLocation>
</comment>
<reference evidence="5 6" key="1">
    <citation type="journal article" date="2014" name="Genome Announc.">
        <title>Draft Genome Sequence of the Antitrypanosomally Active Sponge-Associated Bacterium Actinokineospora sp. Strain EG49.</title>
        <authorList>
            <person name="Harjes J."/>
            <person name="Ryu T."/>
            <person name="Abdelmohsen U.R."/>
            <person name="Moitinho-Silva L."/>
            <person name="Horn H."/>
            <person name="Ravasi T."/>
            <person name="Hentschel U."/>
        </authorList>
    </citation>
    <scope>NUCLEOTIDE SEQUENCE [LARGE SCALE GENOMIC DNA]</scope>
    <source>
        <strain evidence="5 6">EG49</strain>
    </source>
</reference>
<keyword evidence="2 4" id="KW-0472">Membrane</keyword>
<comment type="caution">
    <text evidence="5">The sequence shown here is derived from an EMBL/GenBank/DDBJ whole genome shotgun (WGS) entry which is preliminary data.</text>
</comment>
<feature type="region of interest" description="Disordered" evidence="3">
    <location>
        <begin position="1"/>
        <end position="64"/>
    </location>
</feature>
<evidence type="ECO:0000256" key="4">
    <source>
        <dbReference type="SAM" id="Phobius"/>
    </source>
</evidence>
<name>W7J372_9PSEU</name>
<dbReference type="PANTHER" id="PTHR37042:SF4">
    <property type="entry name" value="OUTER MEMBRANE PROTEIN RV1973"/>
    <property type="match status" value="1"/>
</dbReference>
<organism evidence="5 6">
    <name type="scientific">Actinokineospora spheciospongiae</name>
    <dbReference type="NCBI Taxonomy" id="909613"/>
    <lineage>
        <taxon>Bacteria</taxon>
        <taxon>Bacillati</taxon>
        <taxon>Actinomycetota</taxon>
        <taxon>Actinomycetes</taxon>
        <taxon>Pseudonocardiales</taxon>
        <taxon>Pseudonocardiaceae</taxon>
        <taxon>Actinokineospora</taxon>
    </lineage>
</organism>
<dbReference type="PANTHER" id="PTHR37042">
    <property type="entry name" value="OUTER MEMBRANE PROTEIN RV1973"/>
    <property type="match status" value="1"/>
</dbReference>
<dbReference type="STRING" id="909613.UO65_1214"/>
<dbReference type="Proteomes" id="UP000019277">
    <property type="component" value="Unassembled WGS sequence"/>
</dbReference>
<keyword evidence="4" id="KW-1133">Transmembrane helix</keyword>
<dbReference type="EMBL" id="AYXG01000043">
    <property type="protein sequence ID" value="EWC63537.1"/>
    <property type="molecule type" value="Genomic_DNA"/>
</dbReference>
<gene>
    <name evidence="5" type="ORF">UO65_1214</name>
</gene>
<protein>
    <submittedName>
        <fullName evidence="5">Uncharacterized protein</fullName>
    </submittedName>
</protein>
<feature type="transmembrane region" description="Helical" evidence="4">
    <location>
        <begin position="69"/>
        <end position="89"/>
    </location>
</feature>
<accession>W7J372</accession>
<dbReference type="AlphaFoldDB" id="W7J372"/>
<evidence type="ECO:0000256" key="1">
    <source>
        <dbReference type="ARBA" id="ARBA00004370"/>
    </source>
</evidence>
<sequence>MTSKDERDDPGAEIADAEIADGDGTREEPPALSPDLVPEDDDDERAESERTGATASTADGPARRGPNPVLLGAGALAAVALVFAAWFGISWARAAGDEDLALDRTRDEVSRVADAAVVTFNTLDHRRVDEGLDRWEAASTGELHDNIRNGRATSKSTIESTKKSTTAKVLKSAVTQLNDRDGTAQVMTALVRETIPEGGETTTDYLRLQSTLLRTDTGWKLTGIDTVPFTPAS</sequence>
<keyword evidence="6" id="KW-1185">Reference proteome</keyword>
<dbReference type="OrthoDB" id="3472661at2"/>
<feature type="compositionally biased region" description="Basic and acidic residues" evidence="3">
    <location>
        <begin position="1"/>
        <end position="10"/>
    </location>
</feature>
<evidence type="ECO:0000256" key="3">
    <source>
        <dbReference type="SAM" id="MobiDB-lite"/>
    </source>
</evidence>